<dbReference type="GO" id="GO:0005829">
    <property type="term" value="C:cytosol"/>
    <property type="evidence" value="ECO:0007669"/>
    <property type="project" value="TreeGrafter"/>
</dbReference>
<proteinExistence type="predicted"/>
<dbReference type="Gene3D" id="1.10.620.20">
    <property type="entry name" value="Ribonucleotide Reductase, subunit A"/>
    <property type="match status" value="1"/>
</dbReference>
<dbReference type="EMBL" id="BMAV01010269">
    <property type="protein sequence ID" value="GFY55246.1"/>
    <property type="molecule type" value="Genomic_DNA"/>
</dbReference>
<accession>A0A8X7C348</accession>
<name>A0A8X7C348_9ARAC</name>
<dbReference type="SUPFAM" id="SSF47240">
    <property type="entry name" value="Ferritin-like"/>
    <property type="match status" value="1"/>
</dbReference>
<evidence type="ECO:0000313" key="1">
    <source>
        <dbReference type="EMBL" id="GFY55246.1"/>
    </source>
</evidence>
<dbReference type="AlphaFoldDB" id="A0A8X7C348"/>
<dbReference type="PROSITE" id="PS00368">
    <property type="entry name" value="RIBORED_SMALL"/>
    <property type="match status" value="1"/>
</dbReference>
<dbReference type="Pfam" id="PF00268">
    <property type="entry name" value="Ribonuc_red_sm"/>
    <property type="match status" value="1"/>
</dbReference>
<dbReference type="InterPro" id="IPR000358">
    <property type="entry name" value="RNR_small_fam"/>
</dbReference>
<dbReference type="OrthoDB" id="10248373at2759"/>
<sequence length="136" mass="15879">MEDEITLQVHLAKISAEGFLHRNANYYKGVRNVMEALLQELGNFYVQEWQGKGWTFVANEQLARLMKNKTDGIVTENLVERFAREVKVTEARCFYGFQIAIENIHSKMYSLLIETLVRGHQEKNKLFNAIETFFLC</sequence>
<dbReference type="GO" id="GO:0009263">
    <property type="term" value="P:deoxyribonucleotide biosynthetic process"/>
    <property type="evidence" value="ECO:0007669"/>
    <property type="project" value="InterPro"/>
</dbReference>
<dbReference type="InterPro" id="IPR009078">
    <property type="entry name" value="Ferritin-like_SF"/>
</dbReference>
<dbReference type="PANTHER" id="PTHR23409:SF18">
    <property type="entry name" value="RIBONUCLEOSIDE-DIPHOSPHATE REDUCTASE SUBUNIT M2"/>
    <property type="match status" value="1"/>
</dbReference>
<gene>
    <name evidence="1" type="ORF">TNIN_321911</name>
</gene>
<dbReference type="Proteomes" id="UP000886998">
    <property type="component" value="Unassembled WGS sequence"/>
</dbReference>
<comment type="caution">
    <text evidence="1">The sequence shown here is derived from an EMBL/GenBank/DDBJ whole genome shotgun (WGS) entry which is preliminary data.</text>
</comment>
<keyword evidence="2" id="KW-1185">Reference proteome</keyword>
<protein>
    <submittedName>
        <fullName evidence="1">Ribonucleoside-diphosphate reductase small chain</fullName>
    </submittedName>
</protein>
<organism evidence="1 2">
    <name type="scientific">Trichonephila inaurata madagascariensis</name>
    <dbReference type="NCBI Taxonomy" id="2747483"/>
    <lineage>
        <taxon>Eukaryota</taxon>
        <taxon>Metazoa</taxon>
        <taxon>Ecdysozoa</taxon>
        <taxon>Arthropoda</taxon>
        <taxon>Chelicerata</taxon>
        <taxon>Arachnida</taxon>
        <taxon>Araneae</taxon>
        <taxon>Araneomorphae</taxon>
        <taxon>Entelegynae</taxon>
        <taxon>Araneoidea</taxon>
        <taxon>Nephilidae</taxon>
        <taxon>Trichonephila</taxon>
        <taxon>Trichonephila inaurata</taxon>
    </lineage>
</organism>
<reference evidence="1" key="1">
    <citation type="submission" date="2020-08" db="EMBL/GenBank/DDBJ databases">
        <title>Multicomponent nature underlies the extraordinary mechanical properties of spider dragline silk.</title>
        <authorList>
            <person name="Kono N."/>
            <person name="Nakamura H."/>
            <person name="Mori M."/>
            <person name="Yoshida Y."/>
            <person name="Ohtoshi R."/>
            <person name="Malay A.D."/>
            <person name="Moran D.A.P."/>
            <person name="Tomita M."/>
            <person name="Numata K."/>
            <person name="Arakawa K."/>
        </authorList>
    </citation>
    <scope>NUCLEOTIDE SEQUENCE</scope>
</reference>
<dbReference type="PANTHER" id="PTHR23409">
    <property type="entry name" value="RIBONUCLEOSIDE-DIPHOSPHATE REDUCTASE SMALL CHAIN"/>
    <property type="match status" value="1"/>
</dbReference>
<dbReference type="InterPro" id="IPR012348">
    <property type="entry name" value="RNR-like"/>
</dbReference>
<evidence type="ECO:0000313" key="2">
    <source>
        <dbReference type="Proteomes" id="UP000886998"/>
    </source>
</evidence>
<dbReference type="InterPro" id="IPR030475">
    <property type="entry name" value="RNR_small_AS"/>
</dbReference>
<dbReference type="GO" id="GO:0004748">
    <property type="term" value="F:ribonucleoside-diphosphate reductase activity, thioredoxin disulfide as acceptor"/>
    <property type="evidence" value="ECO:0007669"/>
    <property type="project" value="TreeGrafter"/>
</dbReference>